<dbReference type="AlphaFoldDB" id="A0A016WIA2"/>
<accession>A0A016WIA2</accession>
<organism evidence="1 2">
    <name type="scientific">Ancylostoma ceylanicum</name>
    <dbReference type="NCBI Taxonomy" id="53326"/>
    <lineage>
        <taxon>Eukaryota</taxon>
        <taxon>Metazoa</taxon>
        <taxon>Ecdysozoa</taxon>
        <taxon>Nematoda</taxon>
        <taxon>Chromadorea</taxon>
        <taxon>Rhabditida</taxon>
        <taxon>Rhabditina</taxon>
        <taxon>Rhabditomorpha</taxon>
        <taxon>Strongyloidea</taxon>
        <taxon>Ancylostomatidae</taxon>
        <taxon>Ancylostomatinae</taxon>
        <taxon>Ancylostoma</taxon>
    </lineage>
</organism>
<comment type="caution">
    <text evidence="1">The sequence shown here is derived from an EMBL/GenBank/DDBJ whole genome shotgun (WGS) entry which is preliminary data.</text>
</comment>
<sequence>MGNSNVPTLEATVVLYESEEELWGFLVLKYLEATAEEKSEWNSRVDASVTLRIDSKELGCFPLIGKIGNLHTNTQLHSYHLFGTNCSE</sequence>
<name>A0A016WIA2_9BILA</name>
<evidence type="ECO:0000313" key="1">
    <source>
        <dbReference type="EMBL" id="EYC39375.1"/>
    </source>
</evidence>
<gene>
    <name evidence="1" type="primary">Acey_s0659.g1264</name>
    <name evidence="1" type="ORF">Y032_0659g1264</name>
</gene>
<protein>
    <submittedName>
        <fullName evidence="1">Uncharacterized protein</fullName>
    </submittedName>
</protein>
<evidence type="ECO:0000313" key="2">
    <source>
        <dbReference type="Proteomes" id="UP000024635"/>
    </source>
</evidence>
<reference evidence="2" key="1">
    <citation type="journal article" date="2015" name="Nat. Genet.">
        <title>The genome and transcriptome of the zoonotic hookworm Ancylostoma ceylanicum identify infection-specific gene families.</title>
        <authorList>
            <person name="Schwarz E.M."/>
            <person name="Hu Y."/>
            <person name="Antoshechkin I."/>
            <person name="Miller M.M."/>
            <person name="Sternberg P.W."/>
            <person name="Aroian R.V."/>
        </authorList>
    </citation>
    <scope>NUCLEOTIDE SEQUENCE</scope>
    <source>
        <strain evidence="2">HY135</strain>
    </source>
</reference>
<dbReference type="EMBL" id="JARK01000259">
    <property type="protein sequence ID" value="EYC39375.1"/>
    <property type="molecule type" value="Genomic_DNA"/>
</dbReference>
<keyword evidence="2" id="KW-1185">Reference proteome</keyword>
<dbReference type="Proteomes" id="UP000024635">
    <property type="component" value="Unassembled WGS sequence"/>
</dbReference>
<proteinExistence type="predicted"/>